<comment type="similarity">
    <text evidence="1">Belongs to the saccharopine dehydrogenase family.</text>
</comment>
<dbReference type="SUPFAM" id="SSF51735">
    <property type="entry name" value="NAD(P)-binding Rossmann-fold domains"/>
    <property type="match status" value="1"/>
</dbReference>
<dbReference type="GO" id="GO:0005886">
    <property type="term" value="C:plasma membrane"/>
    <property type="evidence" value="ECO:0007669"/>
    <property type="project" value="TreeGrafter"/>
</dbReference>
<dbReference type="OrthoDB" id="10268090at2759"/>
<evidence type="ECO:0000313" key="5">
    <source>
        <dbReference type="RefSeq" id="XP_020111042.1"/>
    </source>
</evidence>
<reference evidence="4" key="1">
    <citation type="journal article" date="2015" name="Nat. Genet.">
        <title>The pineapple genome and the evolution of CAM photosynthesis.</title>
        <authorList>
            <person name="Ming R."/>
            <person name="VanBuren R."/>
            <person name="Wai C.M."/>
            <person name="Tang H."/>
            <person name="Schatz M.C."/>
            <person name="Bowers J.E."/>
            <person name="Lyons E."/>
            <person name="Wang M.L."/>
            <person name="Chen J."/>
            <person name="Biggers E."/>
            <person name="Zhang J."/>
            <person name="Huang L."/>
            <person name="Zhang L."/>
            <person name="Miao W."/>
            <person name="Zhang J."/>
            <person name="Ye Z."/>
            <person name="Miao C."/>
            <person name="Lin Z."/>
            <person name="Wang H."/>
            <person name="Zhou H."/>
            <person name="Yim W.C."/>
            <person name="Priest H.D."/>
            <person name="Zheng C."/>
            <person name="Woodhouse M."/>
            <person name="Edger P.P."/>
            <person name="Guyot R."/>
            <person name="Guo H.B."/>
            <person name="Guo H."/>
            <person name="Zheng G."/>
            <person name="Singh R."/>
            <person name="Sharma A."/>
            <person name="Min X."/>
            <person name="Zheng Y."/>
            <person name="Lee H."/>
            <person name="Gurtowski J."/>
            <person name="Sedlazeck F.J."/>
            <person name="Harkess A."/>
            <person name="McKain M.R."/>
            <person name="Liao Z."/>
            <person name="Fang J."/>
            <person name="Liu J."/>
            <person name="Zhang X."/>
            <person name="Zhang Q."/>
            <person name="Hu W."/>
            <person name="Qin Y."/>
            <person name="Wang K."/>
            <person name="Chen L.Y."/>
            <person name="Shirley N."/>
            <person name="Lin Y.R."/>
            <person name="Liu L.Y."/>
            <person name="Hernandez A.G."/>
            <person name="Wright C.L."/>
            <person name="Bulone V."/>
            <person name="Tuskan G.A."/>
            <person name="Heath K."/>
            <person name="Zee F."/>
            <person name="Moore P.H."/>
            <person name="Sunkar R."/>
            <person name="Leebens-Mack J.H."/>
            <person name="Mockler T."/>
            <person name="Bennetzen J.L."/>
            <person name="Freeling M."/>
            <person name="Sankoff D."/>
            <person name="Paterson A.H."/>
            <person name="Zhu X."/>
            <person name="Yang X."/>
            <person name="Smith J.A."/>
            <person name="Cushman J.C."/>
            <person name="Paull R.E."/>
            <person name="Yu Q."/>
        </authorList>
    </citation>
    <scope>NUCLEOTIDE SEQUENCE [LARGE SCALE GENOMIC DNA]</scope>
    <source>
        <strain evidence="4">cv. F153</strain>
    </source>
</reference>
<proteinExistence type="inferred from homology"/>
<feature type="domain" description="Saccharopine dehydrogenase NADP binding" evidence="3">
    <location>
        <begin position="46"/>
        <end position="176"/>
    </location>
</feature>
<dbReference type="GO" id="GO:0009247">
    <property type="term" value="P:glycolipid biosynthetic process"/>
    <property type="evidence" value="ECO:0007669"/>
    <property type="project" value="TreeGrafter"/>
</dbReference>
<feature type="region of interest" description="Disordered" evidence="2">
    <location>
        <begin position="1"/>
        <end position="41"/>
    </location>
</feature>
<dbReference type="PANTHER" id="PTHR12286:SF5">
    <property type="entry name" value="SACCHAROPINE DEHYDROGENASE-LIKE OXIDOREDUCTASE"/>
    <property type="match status" value="1"/>
</dbReference>
<dbReference type="Pfam" id="PF03435">
    <property type="entry name" value="Sacchrp_dh_NADP"/>
    <property type="match status" value="1"/>
</dbReference>
<dbReference type="Proteomes" id="UP000515123">
    <property type="component" value="Linkage group 20"/>
</dbReference>
<protein>
    <submittedName>
        <fullName evidence="5">Probable mitochondrial saccharopine dehydrogenase-like oxidoreductase At5g39410</fullName>
    </submittedName>
</protein>
<dbReference type="RefSeq" id="XP_020111042.1">
    <property type="nucleotide sequence ID" value="XM_020255453.1"/>
</dbReference>
<evidence type="ECO:0000259" key="3">
    <source>
        <dbReference type="Pfam" id="PF03435"/>
    </source>
</evidence>
<feature type="compositionally biased region" description="Pro residues" evidence="2">
    <location>
        <begin position="24"/>
        <end position="38"/>
    </location>
</feature>
<dbReference type="AlphaFoldDB" id="A0A6P5GT80"/>
<dbReference type="GO" id="GO:0005811">
    <property type="term" value="C:lipid droplet"/>
    <property type="evidence" value="ECO:0007669"/>
    <property type="project" value="TreeGrafter"/>
</dbReference>
<gene>
    <name evidence="5" type="primary">LOC109726021</name>
</gene>
<name>A0A6P5GT80_ANACO</name>
<dbReference type="Gene3D" id="3.40.50.720">
    <property type="entry name" value="NAD(P)-binding Rossmann-like Domain"/>
    <property type="match status" value="1"/>
</dbReference>
<feature type="non-terminal residue" evidence="5">
    <location>
        <position position="1"/>
    </location>
</feature>
<sequence length="489" mass="52883">QHKYRATPPIKSPFPKSLPLSYSPHPPNPWPPPTPPPARGSREFDVVILGASGFTGRYVVREALKALSAPSSPLRSLALAGRSPSKLAAALRWASSSSPSPPPSIPLVPADASDPASLLALARRARLVLSCVGPFRLYGAPVAAACAAAGADYLDISGEPEFMERLEADLHPQALESGSLLVSACGFDSVPAEFGLLFHSHHWTARGAVPNRAEAYVSLESERRIVGNLGTYESAVLGVANVEKLQELRRSRPRKPRPVIPGPPPPKGPLIEHQKTIGLWAIKLPSADSVVVRRTLATLTENPQGLPGVNESEDFAEKRKQFWSSVKPAHFGVKIGSKSILGMLRFIFTGLFIGLLGKYSFGRKILLKFPEIFSLGWFRKTGPTEEEVRSATFKMWFIGKGYSNQSVASQPGSKLDTEIITRVSGPEIGYLTTPIILIQCALIVLGQRENLPKGGVYTPGIVFGPTDLQQRLQENGITFDVISTKTDQN</sequence>
<reference evidence="5" key="2">
    <citation type="submission" date="2025-08" db="UniProtKB">
        <authorList>
            <consortium name="RefSeq"/>
        </authorList>
    </citation>
    <scope>IDENTIFICATION</scope>
</reference>
<evidence type="ECO:0000313" key="4">
    <source>
        <dbReference type="Proteomes" id="UP000515123"/>
    </source>
</evidence>
<organism evidence="4 5">
    <name type="scientific">Ananas comosus</name>
    <name type="common">Pineapple</name>
    <name type="synonym">Ananas ananas</name>
    <dbReference type="NCBI Taxonomy" id="4615"/>
    <lineage>
        <taxon>Eukaryota</taxon>
        <taxon>Viridiplantae</taxon>
        <taxon>Streptophyta</taxon>
        <taxon>Embryophyta</taxon>
        <taxon>Tracheophyta</taxon>
        <taxon>Spermatophyta</taxon>
        <taxon>Magnoliopsida</taxon>
        <taxon>Liliopsida</taxon>
        <taxon>Poales</taxon>
        <taxon>Bromeliaceae</taxon>
        <taxon>Bromelioideae</taxon>
        <taxon>Ananas</taxon>
    </lineage>
</organism>
<dbReference type="GeneID" id="109726021"/>
<dbReference type="InterPro" id="IPR036291">
    <property type="entry name" value="NAD(P)-bd_dom_sf"/>
</dbReference>
<dbReference type="GO" id="GO:0005739">
    <property type="term" value="C:mitochondrion"/>
    <property type="evidence" value="ECO:0007669"/>
    <property type="project" value="TreeGrafter"/>
</dbReference>
<dbReference type="InterPro" id="IPR051276">
    <property type="entry name" value="Saccharopine_DH-like_oxidrdct"/>
</dbReference>
<dbReference type="InterPro" id="IPR005097">
    <property type="entry name" value="Sacchrp_dh_NADP-bd"/>
</dbReference>
<keyword evidence="4" id="KW-1185">Reference proteome</keyword>
<accession>A0A6P5GT80</accession>
<evidence type="ECO:0000256" key="2">
    <source>
        <dbReference type="SAM" id="MobiDB-lite"/>
    </source>
</evidence>
<dbReference type="PANTHER" id="PTHR12286">
    <property type="entry name" value="SACCHAROPINE DEHYDROGENASE-LIKE OXIDOREDUCTASE"/>
    <property type="match status" value="1"/>
</dbReference>
<evidence type="ECO:0000256" key="1">
    <source>
        <dbReference type="ARBA" id="ARBA00038048"/>
    </source>
</evidence>